<keyword evidence="8" id="KW-1185">Reference proteome</keyword>
<proteinExistence type="predicted"/>
<keyword evidence="2 5" id="KW-0812">Transmembrane</keyword>
<dbReference type="InterPro" id="IPR011701">
    <property type="entry name" value="MFS"/>
</dbReference>
<evidence type="ECO:0000256" key="4">
    <source>
        <dbReference type="ARBA" id="ARBA00023136"/>
    </source>
</evidence>
<comment type="subcellular location">
    <subcellularLocation>
        <location evidence="1">Cell membrane</location>
        <topology evidence="1">Multi-pass membrane protein</topology>
    </subcellularLocation>
</comment>
<keyword evidence="4 5" id="KW-0472">Membrane</keyword>
<sequence length="405" mass="40317">MSSPTPSYGAVLRAPHARRTFGAALLGRLSYGVVSLSLVLAVSGATGSYATAGTAVALFALAVSVLSPVRARLIDRYGPRRALRPMAVAYALLLGALALLTARHGVPAAPVVGLAFAAGAFPPPLGPVMRTLWSDLVPDRRLLQRAYSLDTVAEELLFVTGPLLAGLIAALAGPAAGVAVSAGLVLVGTFALVSSPVARSRAGAGDEAADAVETATGRPRAGSFGGLGRPVVLSAGIGACLGALGLLLVAFAARRHEAPAAAWAEAALSAGSAVGGLVYGSRSWRVPGRVRLPVLTAALAASLAVAGAAPDLYVLAAVTGVAGLFVAPAMTTAYLLAEESAAPGARTRAGAWVNTAFNAGSSIGVAAAGRLVGRLPLAWCFAAAAALPLILALIALARRARPEEG</sequence>
<dbReference type="RefSeq" id="WP_345432641.1">
    <property type="nucleotide sequence ID" value="NZ_BAABHK010000005.1"/>
</dbReference>
<accession>A0ABP8UDH7</accession>
<reference evidence="8" key="1">
    <citation type="journal article" date="2019" name="Int. J. Syst. Evol. Microbiol.">
        <title>The Global Catalogue of Microorganisms (GCM) 10K type strain sequencing project: providing services to taxonomists for standard genome sequencing and annotation.</title>
        <authorList>
            <consortium name="The Broad Institute Genomics Platform"/>
            <consortium name="The Broad Institute Genome Sequencing Center for Infectious Disease"/>
            <person name="Wu L."/>
            <person name="Ma J."/>
        </authorList>
    </citation>
    <scope>NUCLEOTIDE SEQUENCE [LARGE SCALE GENOMIC DNA]</scope>
    <source>
        <strain evidence="8">JCM 17939</strain>
    </source>
</reference>
<feature type="transmembrane region" description="Helical" evidence="5">
    <location>
        <begin position="231"/>
        <end position="254"/>
    </location>
</feature>
<dbReference type="Proteomes" id="UP001501442">
    <property type="component" value="Unassembled WGS sequence"/>
</dbReference>
<gene>
    <name evidence="7" type="ORF">GCM10023196_042350</name>
</gene>
<feature type="transmembrane region" description="Helical" evidence="5">
    <location>
        <begin position="292"/>
        <end position="309"/>
    </location>
</feature>
<feature type="transmembrane region" description="Helical" evidence="5">
    <location>
        <begin position="87"/>
        <end position="106"/>
    </location>
</feature>
<feature type="transmembrane region" description="Helical" evidence="5">
    <location>
        <begin position="21"/>
        <end position="42"/>
    </location>
</feature>
<evidence type="ECO:0000256" key="1">
    <source>
        <dbReference type="ARBA" id="ARBA00004651"/>
    </source>
</evidence>
<feature type="transmembrane region" description="Helical" evidence="5">
    <location>
        <begin position="48"/>
        <end position="66"/>
    </location>
</feature>
<dbReference type="PANTHER" id="PTHR23542">
    <property type="match status" value="1"/>
</dbReference>
<dbReference type="Pfam" id="PF07690">
    <property type="entry name" value="MFS_1"/>
    <property type="match status" value="2"/>
</dbReference>
<feature type="domain" description="Major facilitator superfamily (MFS) profile" evidence="6">
    <location>
        <begin position="214"/>
        <end position="405"/>
    </location>
</feature>
<dbReference type="SUPFAM" id="SSF103473">
    <property type="entry name" value="MFS general substrate transporter"/>
    <property type="match status" value="1"/>
</dbReference>
<dbReference type="PROSITE" id="PS50850">
    <property type="entry name" value="MFS"/>
    <property type="match status" value="1"/>
</dbReference>
<feature type="transmembrane region" description="Helical" evidence="5">
    <location>
        <begin position="315"/>
        <end position="337"/>
    </location>
</feature>
<evidence type="ECO:0000256" key="2">
    <source>
        <dbReference type="ARBA" id="ARBA00022692"/>
    </source>
</evidence>
<feature type="transmembrane region" description="Helical" evidence="5">
    <location>
        <begin position="260"/>
        <end position="280"/>
    </location>
</feature>
<feature type="transmembrane region" description="Helical" evidence="5">
    <location>
        <begin position="349"/>
        <end position="369"/>
    </location>
</feature>
<protein>
    <submittedName>
        <fullName evidence="7">MFS transporter</fullName>
    </submittedName>
</protein>
<organism evidence="7 8">
    <name type="scientific">Actinoallomurus vinaceus</name>
    <dbReference type="NCBI Taxonomy" id="1080074"/>
    <lineage>
        <taxon>Bacteria</taxon>
        <taxon>Bacillati</taxon>
        <taxon>Actinomycetota</taxon>
        <taxon>Actinomycetes</taxon>
        <taxon>Streptosporangiales</taxon>
        <taxon>Thermomonosporaceae</taxon>
        <taxon>Actinoallomurus</taxon>
    </lineage>
</organism>
<evidence type="ECO:0000259" key="6">
    <source>
        <dbReference type="PROSITE" id="PS50850"/>
    </source>
</evidence>
<dbReference type="EMBL" id="BAABHK010000005">
    <property type="protein sequence ID" value="GAA4627962.1"/>
    <property type="molecule type" value="Genomic_DNA"/>
</dbReference>
<dbReference type="PANTHER" id="PTHR23542:SF1">
    <property type="entry name" value="MAJOR FACILITATOR SUPERFAMILY (MFS) PROFILE DOMAIN-CONTAINING PROTEIN"/>
    <property type="match status" value="1"/>
</dbReference>
<feature type="transmembrane region" description="Helical" evidence="5">
    <location>
        <begin position="375"/>
        <end position="397"/>
    </location>
</feature>
<evidence type="ECO:0000256" key="3">
    <source>
        <dbReference type="ARBA" id="ARBA00022989"/>
    </source>
</evidence>
<evidence type="ECO:0000256" key="5">
    <source>
        <dbReference type="SAM" id="Phobius"/>
    </source>
</evidence>
<dbReference type="InterPro" id="IPR036259">
    <property type="entry name" value="MFS_trans_sf"/>
</dbReference>
<evidence type="ECO:0000313" key="8">
    <source>
        <dbReference type="Proteomes" id="UP001501442"/>
    </source>
</evidence>
<evidence type="ECO:0000313" key="7">
    <source>
        <dbReference type="EMBL" id="GAA4627962.1"/>
    </source>
</evidence>
<feature type="transmembrane region" description="Helical" evidence="5">
    <location>
        <begin position="163"/>
        <end position="193"/>
    </location>
</feature>
<name>A0ABP8UDH7_9ACTN</name>
<dbReference type="InterPro" id="IPR020846">
    <property type="entry name" value="MFS_dom"/>
</dbReference>
<keyword evidence="3 5" id="KW-1133">Transmembrane helix</keyword>
<dbReference type="Gene3D" id="1.20.1250.20">
    <property type="entry name" value="MFS general substrate transporter like domains"/>
    <property type="match status" value="2"/>
</dbReference>
<comment type="caution">
    <text evidence="7">The sequence shown here is derived from an EMBL/GenBank/DDBJ whole genome shotgun (WGS) entry which is preliminary data.</text>
</comment>